<proteinExistence type="predicted"/>
<reference evidence="4" key="1">
    <citation type="submission" date="2016-10" db="EMBL/GenBank/DDBJ databases">
        <authorList>
            <person name="Varghese N."/>
            <person name="Submissions S."/>
        </authorList>
    </citation>
    <scope>NUCLEOTIDE SEQUENCE [LARGE SCALE GENOMIC DNA]</scope>
    <source>
        <strain evidence="4">DSM 27839</strain>
    </source>
</reference>
<keyword evidence="4" id="KW-1185">Reference proteome</keyword>
<feature type="domain" description="FAD dependent oxidoreductase" evidence="2">
    <location>
        <begin position="27"/>
        <end position="381"/>
    </location>
</feature>
<dbReference type="STRING" id="985054.SAMN05444358_102276"/>
<dbReference type="OrthoDB" id="9806601at2"/>
<organism evidence="3 4">
    <name type="scientific">Ruegeria halocynthiae</name>
    <dbReference type="NCBI Taxonomy" id="985054"/>
    <lineage>
        <taxon>Bacteria</taxon>
        <taxon>Pseudomonadati</taxon>
        <taxon>Pseudomonadota</taxon>
        <taxon>Alphaproteobacteria</taxon>
        <taxon>Rhodobacterales</taxon>
        <taxon>Roseobacteraceae</taxon>
        <taxon>Ruegeria</taxon>
    </lineage>
</organism>
<accession>A0A1H2YH36</accession>
<gene>
    <name evidence="3" type="ORF">SAMN05444358_102276</name>
</gene>
<name>A0A1H2YH36_9RHOB</name>
<dbReference type="Gene3D" id="3.50.50.60">
    <property type="entry name" value="FAD/NAD(P)-binding domain"/>
    <property type="match status" value="1"/>
</dbReference>
<dbReference type="PANTHER" id="PTHR13847:SF249">
    <property type="entry name" value="OXIDOREDUCTASE-RELATED"/>
    <property type="match status" value="1"/>
</dbReference>
<evidence type="ECO:0000313" key="4">
    <source>
        <dbReference type="Proteomes" id="UP000183400"/>
    </source>
</evidence>
<keyword evidence="1" id="KW-0560">Oxidoreductase</keyword>
<dbReference type="Pfam" id="PF01266">
    <property type="entry name" value="DAO"/>
    <property type="match status" value="1"/>
</dbReference>
<evidence type="ECO:0000256" key="1">
    <source>
        <dbReference type="ARBA" id="ARBA00023002"/>
    </source>
</evidence>
<evidence type="ECO:0000313" key="3">
    <source>
        <dbReference type="EMBL" id="SDX04275.1"/>
    </source>
</evidence>
<dbReference type="InterPro" id="IPR036188">
    <property type="entry name" value="FAD/NAD-bd_sf"/>
</dbReference>
<dbReference type="PANTHER" id="PTHR13847">
    <property type="entry name" value="SARCOSINE DEHYDROGENASE-RELATED"/>
    <property type="match status" value="1"/>
</dbReference>
<dbReference type="Proteomes" id="UP000183400">
    <property type="component" value="Unassembled WGS sequence"/>
</dbReference>
<dbReference type="GO" id="GO:0016491">
    <property type="term" value="F:oxidoreductase activity"/>
    <property type="evidence" value="ECO:0007669"/>
    <property type="project" value="UniProtKB-KW"/>
</dbReference>
<dbReference type="RefSeq" id="WP_074736788.1">
    <property type="nucleotide sequence ID" value="NZ_FNNP01000002.1"/>
</dbReference>
<dbReference type="Gene3D" id="3.30.9.10">
    <property type="entry name" value="D-Amino Acid Oxidase, subunit A, domain 2"/>
    <property type="match status" value="1"/>
</dbReference>
<sequence length="426" mass="46994">MHTNSYYAATARDTNGFATLSENLDVDVAIIGGGFSGVAAAVELAERGKKVALLEAKKIGWGATGRNGGQITGSLSGDVAMAREFKRTVGTEADDVVWQTRWRGHDIIRNRIEKYGIECDLNFGHLQTAMKPAHMEELKAIHDEAQDRGMGDELELIDGKDIPKYLETEIYCGGLLNRRNMHVHSMDLCVGEARAAESLGAKVFENSQVTKIEHGDRPVLVTDNGRVTADTVLIAGNAYHFLEQKKLSGKLFPASLANMATAQLGEEVARQINPYNLAVYDCRFVLDYYRCTADHRLMFGGGTNYSGRDSTDIGTELRPAMERTFPRLKSVDIEFSWAGIDGIVINRIPQVGKISENVFYVQGYSGHGIALTHIMGEIMAEAITGDAADFLIYENVRHMKLPFTRSLGSQAIAVGMMYYKLKEKLR</sequence>
<evidence type="ECO:0000259" key="2">
    <source>
        <dbReference type="Pfam" id="PF01266"/>
    </source>
</evidence>
<dbReference type="GO" id="GO:0005737">
    <property type="term" value="C:cytoplasm"/>
    <property type="evidence" value="ECO:0007669"/>
    <property type="project" value="TreeGrafter"/>
</dbReference>
<protein>
    <submittedName>
        <fullName evidence="3">Glycine/D-amino acid oxidase</fullName>
    </submittedName>
</protein>
<dbReference type="EMBL" id="FNNP01000002">
    <property type="protein sequence ID" value="SDX04275.1"/>
    <property type="molecule type" value="Genomic_DNA"/>
</dbReference>
<dbReference type="SUPFAM" id="SSF51905">
    <property type="entry name" value="FAD/NAD(P)-binding domain"/>
    <property type="match status" value="1"/>
</dbReference>
<dbReference type="PRINTS" id="PR00411">
    <property type="entry name" value="PNDRDTASEI"/>
</dbReference>
<dbReference type="AlphaFoldDB" id="A0A1H2YH36"/>
<dbReference type="InterPro" id="IPR006076">
    <property type="entry name" value="FAD-dep_OxRdtase"/>
</dbReference>